<protein>
    <recommendedName>
        <fullName evidence="1">Endonuclease/exonuclease/phosphatase domain-containing protein</fullName>
    </recommendedName>
</protein>
<dbReference type="GO" id="GO:0003824">
    <property type="term" value="F:catalytic activity"/>
    <property type="evidence" value="ECO:0007669"/>
    <property type="project" value="InterPro"/>
</dbReference>
<accession>A0A8D8ZX18</accession>
<dbReference type="Pfam" id="PF14529">
    <property type="entry name" value="Exo_endo_phos_2"/>
    <property type="match status" value="1"/>
</dbReference>
<proteinExistence type="predicted"/>
<dbReference type="InterPro" id="IPR005135">
    <property type="entry name" value="Endo/exonuclease/phosphatase"/>
</dbReference>
<organism evidence="2">
    <name type="scientific">Cacopsylla melanoneura</name>
    <dbReference type="NCBI Taxonomy" id="428564"/>
    <lineage>
        <taxon>Eukaryota</taxon>
        <taxon>Metazoa</taxon>
        <taxon>Ecdysozoa</taxon>
        <taxon>Arthropoda</taxon>
        <taxon>Hexapoda</taxon>
        <taxon>Insecta</taxon>
        <taxon>Pterygota</taxon>
        <taxon>Neoptera</taxon>
        <taxon>Paraneoptera</taxon>
        <taxon>Hemiptera</taxon>
        <taxon>Sternorrhyncha</taxon>
        <taxon>Psylloidea</taxon>
        <taxon>Psyllidae</taxon>
        <taxon>Psyllinae</taxon>
        <taxon>Cacopsylla</taxon>
    </lineage>
</organism>
<dbReference type="Gene3D" id="3.60.10.10">
    <property type="entry name" value="Endonuclease/exonuclease/phosphatase"/>
    <property type="match status" value="1"/>
</dbReference>
<dbReference type="PANTHER" id="PTHR33776:SF4">
    <property type="entry name" value="ENDONUCLEASE_EXONUCLEASE_PHOSPHATASE DOMAIN-CONTAINING PROTEIN"/>
    <property type="match status" value="1"/>
</dbReference>
<evidence type="ECO:0000313" key="2">
    <source>
        <dbReference type="EMBL" id="CAG6754914.1"/>
    </source>
</evidence>
<name>A0A8D8ZX18_9HEMI</name>
<evidence type="ECO:0000259" key="1">
    <source>
        <dbReference type="Pfam" id="PF14529"/>
    </source>
</evidence>
<sequence length="176" mass="19964">MSNFSRAKIKRGGSCIFVNNNYAKFSQEVTNISSLSIENLIEISAVSIKIKNETYYVVCFYRPPNDNRIKDSLKIFLKTFENALLKIPNNAHILLTGDLNIDNLSKSDAQRSLINILDSFNLKIVNESASRISNTSTTQIDYLITNIIHSKGNNKLTGLSDHHAQIFEFRHVNKKK</sequence>
<dbReference type="PANTHER" id="PTHR33776">
    <property type="entry name" value="ENDO/EXONUCLEASE/PHOSPHATASE DOMAIN-CONTAINING PROTEIN"/>
    <property type="match status" value="1"/>
</dbReference>
<dbReference type="InterPro" id="IPR036691">
    <property type="entry name" value="Endo/exonu/phosph_ase_sf"/>
</dbReference>
<dbReference type="SUPFAM" id="SSF56219">
    <property type="entry name" value="DNase I-like"/>
    <property type="match status" value="1"/>
</dbReference>
<reference evidence="2" key="1">
    <citation type="submission" date="2021-05" db="EMBL/GenBank/DDBJ databases">
        <authorList>
            <person name="Alioto T."/>
            <person name="Alioto T."/>
            <person name="Gomez Garrido J."/>
        </authorList>
    </citation>
    <scope>NUCLEOTIDE SEQUENCE</scope>
</reference>
<feature type="domain" description="Endonuclease/exonuclease/phosphatase" evidence="1">
    <location>
        <begin position="56"/>
        <end position="164"/>
    </location>
</feature>
<dbReference type="EMBL" id="HBUF01540652">
    <property type="protein sequence ID" value="CAG6754914.1"/>
    <property type="molecule type" value="Transcribed_RNA"/>
</dbReference>
<dbReference type="AlphaFoldDB" id="A0A8D8ZX18"/>